<keyword evidence="1" id="KW-0812">Transmembrane</keyword>
<organism evidence="2 3">
    <name type="scientific">Candidatus Uhrbacteria bacterium CG10_big_fil_rev_8_21_14_0_10_48_11</name>
    <dbReference type="NCBI Taxonomy" id="1975037"/>
    <lineage>
        <taxon>Bacteria</taxon>
        <taxon>Candidatus Uhriibacteriota</taxon>
    </lineage>
</organism>
<evidence type="ECO:0000256" key="1">
    <source>
        <dbReference type="SAM" id="Phobius"/>
    </source>
</evidence>
<keyword evidence="1" id="KW-1133">Transmembrane helix</keyword>
<evidence type="ECO:0000313" key="2">
    <source>
        <dbReference type="EMBL" id="PJE76202.1"/>
    </source>
</evidence>
<name>A0A2M8LFH5_9BACT</name>
<proteinExistence type="predicted"/>
<sequence>MAFFWGLVIVVLGTLLVLYTESILSFAGSMGWAESWLRFYGGSRLGYKLVGIIAIIIGLLMMTGLVGNVVLWLFGGLFGSFGTVPVSPAGS</sequence>
<accession>A0A2M8LFH5</accession>
<evidence type="ECO:0000313" key="3">
    <source>
        <dbReference type="Proteomes" id="UP000231152"/>
    </source>
</evidence>
<dbReference type="Proteomes" id="UP000231152">
    <property type="component" value="Unassembled WGS sequence"/>
</dbReference>
<dbReference type="AlphaFoldDB" id="A0A2M8LFH5"/>
<comment type="caution">
    <text evidence="2">The sequence shown here is derived from an EMBL/GenBank/DDBJ whole genome shotgun (WGS) entry which is preliminary data.</text>
</comment>
<reference evidence="2 3" key="1">
    <citation type="submission" date="2017-09" db="EMBL/GenBank/DDBJ databases">
        <title>Depth-based differentiation of microbial function through sediment-hosted aquifers and enrichment of novel symbionts in the deep terrestrial subsurface.</title>
        <authorList>
            <person name="Probst A.J."/>
            <person name="Ladd B."/>
            <person name="Jarett J.K."/>
            <person name="Geller-Mcgrath D.E."/>
            <person name="Sieber C.M."/>
            <person name="Emerson J.B."/>
            <person name="Anantharaman K."/>
            <person name="Thomas B.C."/>
            <person name="Malmstrom R."/>
            <person name="Stieglmeier M."/>
            <person name="Klingl A."/>
            <person name="Woyke T."/>
            <person name="Ryan C.M."/>
            <person name="Banfield J.F."/>
        </authorList>
    </citation>
    <scope>NUCLEOTIDE SEQUENCE [LARGE SCALE GENOMIC DNA]</scope>
    <source>
        <strain evidence="2">CG10_big_fil_rev_8_21_14_0_10_48_11</strain>
    </source>
</reference>
<feature type="transmembrane region" description="Helical" evidence="1">
    <location>
        <begin position="6"/>
        <end position="28"/>
    </location>
</feature>
<dbReference type="EMBL" id="PFET01000003">
    <property type="protein sequence ID" value="PJE76202.1"/>
    <property type="molecule type" value="Genomic_DNA"/>
</dbReference>
<gene>
    <name evidence="2" type="ORF">COV04_00740</name>
</gene>
<feature type="transmembrane region" description="Helical" evidence="1">
    <location>
        <begin position="49"/>
        <end position="74"/>
    </location>
</feature>
<protein>
    <submittedName>
        <fullName evidence="2">Uncharacterized protein</fullName>
    </submittedName>
</protein>
<keyword evidence="1" id="KW-0472">Membrane</keyword>